<accession>A0A1I1UIA4</accession>
<evidence type="ECO:0000256" key="1">
    <source>
        <dbReference type="ARBA" id="ARBA00006420"/>
    </source>
</evidence>
<dbReference type="PANTHER" id="PTHR11178">
    <property type="entry name" value="IRON-SULFUR CLUSTER SCAFFOLD PROTEIN NFU-RELATED"/>
    <property type="match status" value="1"/>
</dbReference>
<dbReference type="SUPFAM" id="SSF117916">
    <property type="entry name" value="Fe-S cluster assembly (FSCA) domain-like"/>
    <property type="match status" value="1"/>
</dbReference>
<dbReference type="GO" id="GO:0016226">
    <property type="term" value="P:iron-sulfur cluster assembly"/>
    <property type="evidence" value="ECO:0007669"/>
    <property type="project" value="InterPro"/>
</dbReference>
<dbReference type="Gene3D" id="3.30.300.130">
    <property type="entry name" value="Fe-S cluster assembly (FSCA)"/>
    <property type="match status" value="1"/>
</dbReference>
<dbReference type="Pfam" id="PF01106">
    <property type="entry name" value="NifU"/>
    <property type="match status" value="1"/>
</dbReference>
<dbReference type="EMBL" id="FOMJ01000007">
    <property type="protein sequence ID" value="SFD70315.1"/>
    <property type="molecule type" value="Genomic_DNA"/>
</dbReference>
<dbReference type="RefSeq" id="WP_093428786.1">
    <property type="nucleotide sequence ID" value="NZ_FOMJ01000007.1"/>
</dbReference>
<reference evidence="3 4" key="1">
    <citation type="submission" date="2016-10" db="EMBL/GenBank/DDBJ databases">
        <authorList>
            <person name="de Groot N.N."/>
        </authorList>
    </citation>
    <scope>NUCLEOTIDE SEQUENCE [LARGE SCALE GENOMIC DNA]</scope>
    <source>
        <strain evidence="3 4">HL3</strain>
    </source>
</reference>
<dbReference type="STRING" id="1123397.SAMN05660831_02160"/>
<gene>
    <name evidence="3" type="ORF">SAMN05660831_02160</name>
</gene>
<proteinExistence type="inferred from homology"/>
<feature type="domain" description="NIF system FeS cluster assembly NifU C-terminal" evidence="2">
    <location>
        <begin position="65"/>
        <end position="130"/>
    </location>
</feature>
<organism evidence="3 4">
    <name type="scientific">Thiohalospira halophila DSM 15071</name>
    <dbReference type="NCBI Taxonomy" id="1123397"/>
    <lineage>
        <taxon>Bacteria</taxon>
        <taxon>Pseudomonadati</taxon>
        <taxon>Pseudomonadota</taxon>
        <taxon>Gammaproteobacteria</taxon>
        <taxon>Thiohalospirales</taxon>
        <taxon>Thiohalospiraceae</taxon>
        <taxon>Thiohalospira</taxon>
    </lineage>
</organism>
<evidence type="ECO:0000313" key="4">
    <source>
        <dbReference type="Proteomes" id="UP000198611"/>
    </source>
</evidence>
<comment type="similarity">
    <text evidence="1">Belongs to the NifU family.</text>
</comment>
<dbReference type="OrthoDB" id="9798220at2"/>
<keyword evidence="4" id="KW-1185">Reference proteome</keyword>
<evidence type="ECO:0000313" key="3">
    <source>
        <dbReference type="EMBL" id="SFD70315.1"/>
    </source>
</evidence>
<protein>
    <submittedName>
        <fullName evidence="3">Fe-S cluster biogenesis protein NfuA, 4Fe-4S-binding domain</fullName>
    </submittedName>
</protein>
<dbReference type="Proteomes" id="UP000198611">
    <property type="component" value="Unassembled WGS sequence"/>
</dbReference>
<name>A0A1I1UIA4_9GAMM</name>
<evidence type="ECO:0000259" key="2">
    <source>
        <dbReference type="Pfam" id="PF01106"/>
    </source>
</evidence>
<dbReference type="GO" id="GO:0051536">
    <property type="term" value="F:iron-sulfur cluster binding"/>
    <property type="evidence" value="ECO:0007669"/>
    <property type="project" value="InterPro"/>
</dbReference>
<sequence>MSEEQESGTRAVRFYTEEELDAIEEEDPDRAFELARAQALAERSRATGGWGHDAEAYPLPEEGPVREAVDQARLILNRDGGDLELVAVEERVVRVRLKGACVGCPSAPLDLRNVVERMVVEAVPGVARVENVF</sequence>
<dbReference type="AlphaFoldDB" id="A0A1I1UIA4"/>
<dbReference type="InterPro" id="IPR001075">
    <property type="entry name" value="NIF_FeS_clus_asmbl_NifU_C"/>
</dbReference>
<dbReference type="GO" id="GO:0005506">
    <property type="term" value="F:iron ion binding"/>
    <property type="evidence" value="ECO:0007669"/>
    <property type="project" value="InterPro"/>
</dbReference>
<dbReference type="InterPro" id="IPR034904">
    <property type="entry name" value="FSCA_dom_sf"/>
</dbReference>
<dbReference type="PANTHER" id="PTHR11178:SF1">
    <property type="entry name" value="NFU1 IRON-SULFUR CLUSTER SCAFFOLD HOMOLOG, MITOCHONDRIAL"/>
    <property type="match status" value="1"/>
</dbReference>